<dbReference type="InterPro" id="IPR037219">
    <property type="entry name" value="Peptidase_M41-like"/>
</dbReference>
<comment type="similarity">
    <text evidence="2">In the C-terminal section; belongs to the peptidase M41 family.</text>
</comment>
<keyword evidence="7" id="KW-0482">Metalloprotease</keyword>
<protein>
    <recommendedName>
        <fullName evidence="9">AAA+ ATPase domain-containing protein</fullName>
    </recommendedName>
</protein>
<dbReference type="GO" id="GO:0016887">
    <property type="term" value="F:ATP hydrolysis activity"/>
    <property type="evidence" value="ECO:0007669"/>
    <property type="project" value="InterPro"/>
</dbReference>
<dbReference type="GO" id="GO:0004176">
    <property type="term" value="F:ATP-dependent peptidase activity"/>
    <property type="evidence" value="ECO:0007669"/>
    <property type="project" value="InterPro"/>
</dbReference>
<dbReference type="InterPro" id="IPR000642">
    <property type="entry name" value="Peptidase_M41"/>
</dbReference>
<feature type="compositionally biased region" description="Acidic residues" evidence="8">
    <location>
        <begin position="116"/>
        <end position="133"/>
    </location>
</feature>
<dbReference type="EMBL" id="MN740751">
    <property type="protein sequence ID" value="QHU10217.1"/>
    <property type="molecule type" value="Genomic_DNA"/>
</dbReference>
<evidence type="ECO:0000256" key="4">
    <source>
        <dbReference type="ARBA" id="ARBA00022723"/>
    </source>
</evidence>
<dbReference type="GO" id="GO:0004222">
    <property type="term" value="F:metalloendopeptidase activity"/>
    <property type="evidence" value="ECO:0007669"/>
    <property type="project" value="InterPro"/>
</dbReference>
<dbReference type="PROSITE" id="PS00674">
    <property type="entry name" value="AAA"/>
    <property type="match status" value="1"/>
</dbReference>
<dbReference type="InterPro" id="IPR003960">
    <property type="entry name" value="ATPase_AAA_CS"/>
</dbReference>
<evidence type="ECO:0000256" key="6">
    <source>
        <dbReference type="ARBA" id="ARBA00022833"/>
    </source>
</evidence>
<evidence type="ECO:0000256" key="3">
    <source>
        <dbReference type="ARBA" id="ARBA00022670"/>
    </source>
</evidence>
<evidence type="ECO:0000256" key="2">
    <source>
        <dbReference type="ARBA" id="ARBA00010044"/>
    </source>
</evidence>
<proteinExistence type="inferred from homology"/>
<reference evidence="10" key="1">
    <citation type="journal article" date="2020" name="Nature">
        <title>Giant virus diversity and host interactions through global metagenomics.</title>
        <authorList>
            <person name="Schulz F."/>
            <person name="Roux S."/>
            <person name="Paez-Espino D."/>
            <person name="Jungbluth S."/>
            <person name="Walsh D.A."/>
            <person name="Denef V.J."/>
            <person name="McMahon K.D."/>
            <person name="Konstantinidis K.T."/>
            <person name="Eloe-Fadrosh E.A."/>
            <person name="Kyrpides N.C."/>
            <person name="Woyke T."/>
        </authorList>
    </citation>
    <scope>NUCLEOTIDE SEQUENCE</scope>
    <source>
        <strain evidence="10">GVMAG-S-1101164-67</strain>
    </source>
</reference>
<name>A0A6C0K0Q4_9ZZZZ</name>
<dbReference type="GO" id="GO:0005524">
    <property type="term" value="F:ATP binding"/>
    <property type="evidence" value="ECO:0007669"/>
    <property type="project" value="InterPro"/>
</dbReference>
<dbReference type="FunFam" id="3.40.50.300:FF:002568">
    <property type="entry name" value="Cell division protein (FtsH)"/>
    <property type="match status" value="1"/>
</dbReference>
<keyword evidence="5" id="KW-0378">Hydrolase</keyword>
<dbReference type="SMART" id="SM00382">
    <property type="entry name" value="AAA"/>
    <property type="match status" value="1"/>
</dbReference>
<evidence type="ECO:0000256" key="7">
    <source>
        <dbReference type="ARBA" id="ARBA00023049"/>
    </source>
</evidence>
<dbReference type="Pfam" id="PF17862">
    <property type="entry name" value="AAA_lid_3"/>
    <property type="match status" value="1"/>
</dbReference>
<dbReference type="InterPro" id="IPR003593">
    <property type="entry name" value="AAA+_ATPase"/>
</dbReference>
<dbReference type="InterPro" id="IPR027417">
    <property type="entry name" value="P-loop_NTPase"/>
</dbReference>
<dbReference type="Pfam" id="PF00004">
    <property type="entry name" value="AAA"/>
    <property type="match status" value="1"/>
</dbReference>
<dbReference type="PANTHER" id="PTHR23076">
    <property type="entry name" value="METALLOPROTEASE M41 FTSH"/>
    <property type="match status" value="1"/>
</dbReference>
<dbReference type="PANTHER" id="PTHR23076:SF97">
    <property type="entry name" value="ATP-DEPENDENT ZINC METALLOPROTEASE YME1L1"/>
    <property type="match status" value="1"/>
</dbReference>
<dbReference type="GO" id="GO:0005886">
    <property type="term" value="C:plasma membrane"/>
    <property type="evidence" value="ECO:0007669"/>
    <property type="project" value="TreeGrafter"/>
</dbReference>
<keyword evidence="3" id="KW-0645">Protease</keyword>
<feature type="region of interest" description="Disordered" evidence="8">
    <location>
        <begin position="116"/>
        <end position="159"/>
    </location>
</feature>
<dbReference type="GO" id="GO:0030163">
    <property type="term" value="P:protein catabolic process"/>
    <property type="evidence" value="ECO:0007669"/>
    <property type="project" value="TreeGrafter"/>
</dbReference>
<feature type="domain" description="AAA+ ATPase" evidence="9">
    <location>
        <begin position="204"/>
        <end position="343"/>
    </location>
</feature>
<evidence type="ECO:0000256" key="8">
    <source>
        <dbReference type="SAM" id="MobiDB-lite"/>
    </source>
</evidence>
<comment type="cofactor">
    <cofactor evidence="1">
        <name>Zn(2+)</name>
        <dbReference type="ChEBI" id="CHEBI:29105"/>
    </cofactor>
</comment>
<dbReference type="Pfam" id="PF01434">
    <property type="entry name" value="Peptidase_M41"/>
    <property type="match status" value="1"/>
</dbReference>
<dbReference type="InterPro" id="IPR003959">
    <property type="entry name" value="ATPase_AAA_core"/>
</dbReference>
<keyword evidence="6" id="KW-0862">Zinc</keyword>
<dbReference type="GO" id="GO:0046872">
    <property type="term" value="F:metal ion binding"/>
    <property type="evidence" value="ECO:0007669"/>
    <property type="project" value="UniProtKB-KW"/>
</dbReference>
<accession>A0A6C0K0Q4</accession>
<evidence type="ECO:0000259" key="9">
    <source>
        <dbReference type="SMART" id="SM00382"/>
    </source>
</evidence>
<dbReference type="SUPFAM" id="SSF140990">
    <property type="entry name" value="FtsH protease domain-like"/>
    <property type="match status" value="1"/>
</dbReference>
<evidence type="ECO:0000256" key="5">
    <source>
        <dbReference type="ARBA" id="ARBA00022801"/>
    </source>
</evidence>
<keyword evidence="4" id="KW-0479">Metal-binding</keyword>
<dbReference type="Gene3D" id="3.40.50.300">
    <property type="entry name" value="P-loop containing nucleotide triphosphate hydrolases"/>
    <property type="match status" value="1"/>
</dbReference>
<dbReference type="AlphaFoldDB" id="A0A6C0K0Q4"/>
<dbReference type="Gene3D" id="1.20.58.760">
    <property type="entry name" value="Peptidase M41"/>
    <property type="match status" value="1"/>
</dbReference>
<dbReference type="InterPro" id="IPR041569">
    <property type="entry name" value="AAA_lid_3"/>
</dbReference>
<dbReference type="Gene3D" id="1.10.8.60">
    <property type="match status" value="1"/>
</dbReference>
<evidence type="ECO:0000313" key="10">
    <source>
        <dbReference type="EMBL" id="QHU10217.1"/>
    </source>
</evidence>
<dbReference type="GO" id="GO:0006508">
    <property type="term" value="P:proteolysis"/>
    <property type="evidence" value="ECO:0007669"/>
    <property type="project" value="UniProtKB-KW"/>
</dbReference>
<dbReference type="SUPFAM" id="SSF52540">
    <property type="entry name" value="P-loop containing nucleoside triphosphate hydrolases"/>
    <property type="match status" value="1"/>
</dbReference>
<evidence type="ECO:0000256" key="1">
    <source>
        <dbReference type="ARBA" id="ARBA00001947"/>
    </source>
</evidence>
<organism evidence="10">
    <name type="scientific">viral metagenome</name>
    <dbReference type="NCBI Taxonomy" id="1070528"/>
    <lineage>
        <taxon>unclassified sequences</taxon>
        <taxon>metagenomes</taxon>
        <taxon>organismal metagenomes</taxon>
    </lineage>
</organism>
<sequence>MQLYYIVYITTIFSFFLHSNAFIFPYTACSRSSFCLNTYNRQYGLSKYGKEHYLKKLNSSNVTEREEHMFSESGYRPHAPSEIDDLLSLFNGTSNKNLTVSGLQIIFNPGMFDFQEDGEESDEGDDEEPEPEKDENYRPRRRFGYSSLGRSSSQDKKSENFQVVTNSGITFSDVGGYDSIKSELYQCIDLLQNHTKYAGYNVRIPRGLVFEGPPGNGKTLLAKALAGEARTSFISVSGSEFQEKYVGVGPARIRELFGLAKKNIPCIIFIDEIDALGRKRSSDGESSSSERDSTLNELLVAMDGFKNTTGIFVIGATNRADLLDPALMRPGRIDKRVYIANPDRKTRNAILNIHLRGKPRDATVHIDDLVEITDGLSSAQIENLVNEAMLNALKNDKKYFTSTDIENVMNRILVGWQPSEHQFTSNIIDIIAIHEMGHAVVGLLSKHHSKMTKVIINLSAPKSPGYTVFEASSTTILTREALFEHLMILLAGRIAEEIFYDVSVTTGAINDFEEALKLAEKMVVYYGMGKNIIYPNMSEKYKELIDIEVEKLINDAYIYSDFLLRNSKDYIYEASELLKREKIVKAETLLELMQQKYPNVFNLSTDHID</sequence>